<keyword evidence="5" id="KW-0732">Signal</keyword>
<accession>A0A9E2L827</accession>
<feature type="signal peptide" evidence="5">
    <location>
        <begin position="1"/>
        <end position="22"/>
    </location>
</feature>
<sequence length="428" mass="47581">MSKHIFSLIIIFIALFSTPAQTFAEKAPANKSFTVVLDAGHGGKDPGAVGRISREKNINLSVALALGKLIENNCPDTRVLYTRKTDVFIPLDRRAQIANKAKADLFISIHTNAMPGKKIARGTETYTLGMARAQENLDVAKRENSVILVEEDYQTRYKGFDPRSAESYIIFELMQDKYMEQSVSLAKNIQREFKSTAKRADRGVHQAGFLVLRATSMPSVLVELGYITTADEERYLNSAQGINQLANSLYNAFRQYKDKQNRIVSPLKAPEKQKKADETAKPAPVETAATVSTETGSSSANAPKAENTDTTAAPMLQSVQTKTNATPAASSVPVVETRPENDTILFKVQILTSSRQLHINSSHFKGLKNVESFKENNIYKYTYGNTSDYKKAIEIKKEIKEQFPDAFIVAFRNDTKIPLSEALKIKRN</sequence>
<gene>
    <name evidence="7" type="ORF">H9789_10725</name>
</gene>
<dbReference type="SMART" id="SM00646">
    <property type="entry name" value="Ami_3"/>
    <property type="match status" value="1"/>
</dbReference>
<feature type="compositionally biased region" description="Basic and acidic residues" evidence="4">
    <location>
        <begin position="269"/>
        <end position="280"/>
    </location>
</feature>
<dbReference type="InterPro" id="IPR050695">
    <property type="entry name" value="N-acetylmuramoyl_amidase_3"/>
</dbReference>
<name>A0A9E2L827_9BACT</name>
<dbReference type="PANTHER" id="PTHR30404:SF0">
    <property type="entry name" value="N-ACETYLMURAMOYL-L-ALANINE AMIDASE AMIC"/>
    <property type="match status" value="1"/>
</dbReference>
<evidence type="ECO:0000256" key="2">
    <source>
        <dbReference type="ARBA" id="ARBA00011901"/>
    </source>
</evidence>
<organism evidence="7 8">
    <name type="scientific">Candidatus Paraprevotella stercoravium</name>
    <dbReference type="NCBI Taxonomy" id="2838725"/>
    <lineage>
        <taxon>Bacteria</taxon>
        <taxon>Pseudomonadati</taxon>
        <taxon>Bacteroidota</taxon>
        <taxon>Bacteroidia</taxon>
        <taxon>Bacteroidales</taxon>
        <taxon>Prevotellaceae</taxon>
        <taxon>Paraprevotella</taxon>
    </lineage>
</organism>
<dbReference type="CDD" id="cd02696">
    <property type="entry name" value="MurNAc-LAA"/>
    <property type="match status" value="1"/>
</dbReference>
<evidence type="ECO:0000259" key="6">
    <source>
        <dbReference type="SMART" id="SM00646"/>
    </source>
</evidence>
<dbReference type="InterPro" id="IPR002508">
    <property type="entry name" value="MurNAc-LAA_cat"/>
</dbReference>
<feature type="region of interest" description="Disordered" evidence="4">
    <location>
        <begin position="262"/>
        <end position="309"/>
    </location>
</feature>
<proteinExistence type="predicted"/>
<keyword evidence="3" id="KW-0378">Hydrolase</keyword>
<dbReference type="Gene3D" id="3.40.630.40">
    <property type="entry name" value="Zn-dependent exopeptidases"/>
    <property type="match status" value="1"/>
</dbReference>
<feature type="domain" description="MurNAc-LAA" evidence="6">
    <location>
        <begin position="95"/>
        <end position="254"/>
    </location>
</feature>
<dbReference type="GO" id="GO:0030288">
    <property type="term" value="C:outer membrane-bounded periplasmic space"/>
    <property type="evidence" value="ECO:0007669"/>
    <property type="project" value="TreeGrafter"/>
</dbReference>
<protein>
    <recommendedName>
        <fullName evidence="2">N-acetylmuramoyl-L-alanine amidase</fullName>
        <ecNumber evidence="2">3.5.1.28</ecNumber>
    </recommendedName>
</protein>
<reference evidence="7" key="2">
    <citation type="submission" date="2021-04" db="EMBL/GenBank/DDBJ databases">
        <authorList>
            <person name="Gilroy R."/>
        </authorList>
    </citation>
    <scope>NUCLEOTIDE SEQUENCE</scope>
    <source>
        <strain evidence="7">G3-2149</strain>
    </source>
</reference>
<dbReference type="FunFam" id="3.40.630.40:FF:000005">
    <property type="entry name" value="N-acetylmuramoyl-L-alanine amidase (AmiA)"/>
    <property type="match status" value="1"/>
</dbReference>
<dbReference type="AlphaFoldDB" id="A0A9E2L827"/>
<dbReference type="Pfam" id="PF01520">
    <property type="entry name" value="Amidase_3"/>
    <property type="match status" value="1"/>
</dbReference>
<dbReference type="PANTHER" id="PTHR30404">
    <property type="entry name" value="N-ACETYLMURAMOYL-L-ALANINE AMIDASE"/>
    <property type="match status" value="1"/>
</dbReference>
<dbReference type="GO" id="GO:0008745">
    <property type="term" value="F:N-acetylmuramoyl-L-alanine amidase activity"/>
    <property type="evidence" value="ECO:0007669"/>
    <property type="project" value="UniProtKB-EC"/>
</dbReference>
<dbReference type="EMBL" id="JAHLFU010000219">
    <property type="protein sequence ID" value="MBU3854266.1"/>
    <property type="molecule type" value="Genomic_DNA"/>
</dbReference>
<evidence type="ECO:0000256" key="3">
    <source>
        <dbReference type="ARBA" id="ARBA00022801"/>
    </source>
</evidence>
<evidence type="ECO:0000256" key="1">
    <source>
        <dbReference type="ARBA" id="ARBA00001561"/>
    </source>
</evidence>
<dbReference type="SUPFAM" id="SSF53187">
    <property type="entry name" value="Zn-dependent exopeptidases"/>
    <property type="match status" value="1"/>
</dbReference>
<feature type="chain" id="PRO_5038362702" description="N-acetylmuramoyl-L-alanine amidase" evidence="5">
    <location>
        <begin position="23"/>
        <end position="428"/>
    </location>
</feature>
<dbReference type="Proteomes" id="UP000823865">
    <property type="component" value="Unassembled WGS sequence"/>
</dbReference>
<evidence type="ECO:0000256" key="4">
    <source>
        <dbReference type="SAM" id="MobiDB-lite"/>
    </source>
</evidence>
<evidence type="ECO:0000313" key="8">
    <source>
        <dbReference type="Proteomes" id="UP000823865"/>
    </source>
</evidence>
<reference evidence="7" key="1">
    <citation type="journal article" date="2021" name="PeerJ">
        <title>Extensive microbial diversity within the chicken gut microbiome revealed by metagenomics and culture.</title>
        <authorList>
            <person name="Gilroy R."/>
            <person name="Ravi A."/>
            <person name="Getino M."/>
            <person name="Pursley I."/>
            <person name="Horton D.L."/>
            <person name="Alikhan N.F."/>
            <person name="Baker D."/>
            <person name="Gharbi K."/>
            <person name="Hall N."/>
            <person name="Watson M."/>
            <person name="Adriaenssens E.M."/>
            <person name="Foster-Nyarko E."/>
            <person name="Jarju S."/>
            <person name="Secka A."/>
            <person name="Antonio M."/>
            <person name="Oren A."/>
            <person name="Chaudhuri R.R."/>
            <person name="La Ragione R."/>
            <person name="Hildebrand F."/>
            <person name="Pallen M.J."/>
        </authorList>
    </citation>
    <scope>NUCLEOTIDE SEQUENCE</scope>
    <source>
        <strain evidence="7">G3-2149</strain>
    </source>
</reference>
<feature type="compositionally biased region" description="Polar residues" evidence="4">
    <location>
        <begin position="289"/>
        <end position="301"/>
    </location>
</feature>
<comment type="catalytic activity">
    <reaction evidence="1">
        <text>Hydrolyzes the link between N-acetylmuramoyl residues and L-amino acid residues in certain cell-wall glycopeptides.</text>
        <dbReference type="EC" id="3.5.1.28"/>
    </reaction>
</comment>
<evidence type="ECO:0000313" key="7">
    <source>
        <dbReference type="EMBL" id="MBU3854266.1"/>
    </source>
</evidence>
<dbReference type="EC" id="3.5.1.28" evidence="2"/>
<evidence type="ECO:0000256" key="5">
    <source>
        <dbReference type="SAM" id="SignalP"/>
    </source>
</evidence>
<dbReference type="GO" id="GO:0009253">
    <property type="term" value="P:peptidoglycan catabolic process"/>
    <property type="evidence" value="ECO:0007669"/>
    <property type="project" value="InterPro"/>
</dbReference>
<comment type="caution">
    <text evidence="7">The sequence shown here is derived from an EMBL/GenBank/DDBJ whole genome shotgun (WGS) entry which is preliminary data.</text>
</comment>